<dbReference type="GO" id="GO:0005615">
    <property type="term" value="C:extracellular space"/>
    <property type="evidence" value="ECO:0007669"/>
    <property type="project" value="InterPro"/>
</dbReference>
<dbReference type="InterPro" id="IPR011626">
    <property type="entry name" value="Alpha-macroglobulin_TED"/>
</dbReference>
<feature type="domain" description="Alpha-macroglobulin-like TED" evidence="3">
    <location>
        <begin position="54"/>
        <end position="245"/>
    </location>
</feature>
<dbReference type="Pfam" id="PF07678">
    <property type="entry name" value="TED_complement"/>
    <property type="match status" value="1"/>
</dbReference>
<dbReference type="PANTHER" id="PTHR11412">
    <property type="entry name" value="MACROGLOBULIN / COMPLEMENT"/>
    <property type="match status" value="1"/>
</dbReference>
<dbReference type="InterPro" id="IPR050473">
    <property type="entry name" value="A2M/Complement_sys"/>
</dbReference>
<proteinExistence type="predicted"/>
<name>A0A1B6KZ33_9HEMI</name>
<accession>A0A1B6KZ33</accession>
<protein>
    <recommendedName>
        <fullName evidence="3">Alpha-macroglobulin-like TED domain-containing protein</fullName>
    </recommendedName>
</protein>
<dbReference type="InterPro" id="IPR008930">
    <property type="entry name" value="Terpenoid_cyclase/PrenylTrfase"/>
</dbReference>
<dbReference type="SUPFAM" id="SSF48239">
    <property type="entry name" value="Terpenoid cyclases/Protein prenyltransferases"/>
    <property type="match status" value="1"/>
</dbReference>
<evidence type="ECO:0000256" key="2">
    <source>
        <dbReference type="ARBA" id="ARBA00022966"/>
    </source>
</evidence>
<evidence type="ECO:0000256" key="1">
    <source>
        <dbReference type="ARBA" id="ARBA00022729"/>
    </source>
</evidence>
<dbReference type="Gene3D" id="1.50.10.20">
    <property type="match status" value="1"/>
</dbReference>
<feature type="non-terminal residue" evidence="4">
    <location>
        <position position="260"/>
    </location>
</feature>
<evidence type="ECO:0000259" key="3">
    <source>
        <dbReference type="Pfam" id="PF07678"/>
    </source>
</evidence>
<dbReference type="PANTHER" id="PTHR11412:SF136">
    <property type="entry name" value="CD109 ANTIGEN"/>
    <property type="match status" value="1"/>
</dbReference>
<feature type="non-terminal residue" evidence="4">
    <location>
        <position position="1"/>
    </location>
</feature>
<sequence length="260" mass="28302">DVPHSVLPGSEVGTLIVNGGLYLAGLPSTSPQSLIEYSSLATAIARLAPLILGNISSNASDAQLHTLSTHIQNLLVFRQANGSFGDHYNVSSHWATLQSLDILSKAQSFLGIDPDILSQVKEWIRKRQKKDGSISPCPHEATIDNATEMNQKIQTTAETLSTMITIGVESEEDNELVLKARYFLERNIYHVNDGCPLAMMSHALVLSNSELAGLAMERLGNVSTNEEGDFGWPRPPENTDWLYEEGVSQTSKPVLTTSVT</sequence>
<keyword evidence="2" id="KW-0882">Thioester bond</keyword>
<dbReference type="EMBL" id="GEBQ01023261">
    <property type="protein sequence ID" value="JAT16716.1"/>
    <property type="molecule type" value="Transcribed_RNA"/>
</dbReference>
<evidence type="ECO:0000313" key="4">
    <source>
        <dbReference type="EMBL" id="JAT16716.1"/>
    </source>
</evidence>
<dbReference type="AlphaFoldDB" id="A0A1B6KZ33"/>
<reference evidence="4" key="1">
    <citation type="submission" date="2015-11" db="EMBL/GenBank/DDBJ databases">
        <title>De novo transcriptome assembly of four potential Pierce s Disease insect vectors from Arizona vineyards.</title>
        <authorList>
            <person name="Tassone E.E."/>
        </authorList>
    </citation>
    <scope>NUCLEOTIDE SEQUENCE</scope>
</reference>
<keyword evidence="1" id="KW-0732">Signal</keyword>
<organism evidence="4">
    <name type="scientific">Graphocephala atropunctata</name>
    <dbReference type="NCBI Taxonomy" id="36148"/>
    <lineage>
        <taxon>Eukaryota</taxon>
        <taxon>Metazoa</taxon>
        <taxon>Ecdysozoa</taxon>
        <taxon>Arthropoda</taxon>
        <taxon>Hexapoda</taxon>
        <taxon>Insecta</taxon>
        <taxon>Pterygota</taxon>
        <taxon>Neoptera</taxon>
        <taxon>Paraneoptera</taxon>
        <taxon>Hemiptera</taxon>
        <taxon>Auchenorrhyncha</taxon>
        <taxon>Membracoidea</taxon>
        <taxon>Cicadellidae</taxon>
        <taxon>Cicadellinae</taxon>
        <taxon>Cicadellini</taxon>
        <taxon>Graphocephala</taxon>
    </lineage>
</organism>
<gene>
    <name evidence="4" type="ORF">g.52687</name>
</gene>